<evidence type="ECO:0000313" key="3">
    <source>
        <dbReference type="EMBL" id="UOE18846.1"/>
    </source>
</evidence>
<feature type="signal peptide" evidence="2">
    <location>
        <begin position="1"/>
        <end position="31"/>
    </location>
</feature>
<organism evidence="3 4">
    <name type="scientific">Thermobifida halotolerans</name>
    <dbReference type="NCBI Taxonomy" id="483545"/>
    <lineage>
        <taxon>Bacteria</taxon>
        <taxon>Bacillati</taxon>
        <taxon>Actinomycetota</taxon>
        <taxon>Actinomycetes</taxon>
        <taxon>Streptosporangiales</taxon>
        <taxon>Nocardiopsidaceae</taxon>
        <taxon>Thermobifida</taxon>
    </lineage>
</organism>
<name>A0A399FV21_9ACTN</name>
<accession>A0A399FV21</accession>
<feature type="chain" id="PRO_5043568250" evidence="2">
    <location>
        <begin position="32"/>
        <end position="183"/>
    </location>
</feature>
<dbReference type="Proteomes" id="UP000265719">
    <property type="component" value="Chromosome"/>
</dbReference>
<evidence type="ECO:0000256" key="1">
    <source>
        <dbReference type="SAM" id="MobiDB-lite"/>
    </source>
</evidence>
<dbReference type="AlphaFoldDB" id="A0A399FV21"/>
<sequence>MSEFIRSAVKTFVLSAGTAGLLALGGGVASAAAPTADDLTNPLDGMGVSLPGEQLPTDSLPGDLAGNEIVDMSAPVVESEDEPMVSGDLAVLPEGKDTLQVMLDEIEHQSMVHQGEVESLLGGATEQTSTSDTVGSVTGSAPGVVPQRGAAPAQPAAEDPAKSLGLSTEGLVGKGLLGEGLPL</sequence>
<keyword evidence="4" id="KW-1185">Reference proteome</keyword>
<feature type="compositionally biased region" description="Low complexity" evidence="1">
    <location>
        <begin position="128"/>
        <end position="140"/>
    </location>
</feature>
<protein>
    <submittedName>
        <fullName evidence="3">Uncharacterized protein</fullName>
    </submittedName>
</protein>
<dbReference type="EMBL" id="CP063196">
    <property type="protein sequence ID" value="UOE18846.1"/>
    <property type="molecule type" value="Genomic_DNA"/>
</dbReference>
<evidence type="ECO:0000256" key="2">
    <source>
        <dbReference type="SAM" id="SignalP"/>
    </source>
</evidence>
<keyword evidence="2" id="KW-0732">Signal</keyword>
<gene>
    <name evidence="3" type="ORF">NI17_019025</name>
</gene>
<evidence type="ECO:0000313" key="4">
    <source>
        <dbReference type="Proteomes" id="UP000265719"/>
    </source>
</evidence>
<feature type="region of interest" description="Disordered" evidence="1">
    <location>
        <begin position="124"/>
        <end position="167"/>
    </location>
</feature>
<proteinExistence type="predicted"/>
<dbReference type="RefSeq" id="WP_068691538.1">
    <property type="nucleotide sequence ID" value="NZ_CP063196.1"/>
</dbReference>
<dbReference type="KEGG" id="thao:NI17_019025"/>
<reference evidence="3" key="1">
    <citation type="submission" date="2020-10" db="EMBL/GenBank/DDBJ databases">
        <title>De novo genome project of the cellulose decomposer Thermobifida halotolerans type strain.</title>
        <authorList>
            <person name="Nagy I."/>
            <person name="Horvath B."/>
            <person name="Kukolya J."/>
            <person name="Nagy I."/>
            <person name="Orsini M."/>
        </authorList>
    </citation>
    <scope>NUCLEOTIDE SEQUENCE</scope>
    <source>
        <strain evidence="3">DSM 44931</strain>
    </source>
</reference>